<evidence type="ECO:0000313" key="2">
    <source>
        <dbReference type="EMBL" id="AKO65721.1"/>
    </source>
</evidence>
<protein>
    <submittedName>
        <fullName evidence="2">Uncharacterized protein</fullName>
    </submittedName>
</protein>
<dbReference type="AlphaFoldDB" id="A0A0H4IXL4"/>
<dbReference type="EMBL" id="CP011002">
    <property type="protein sequence ID" value="AKO65721.1"/>
    <property type="molecule type" value="Genomic_DNA"/>
</dbReference>
<keyword evidence="1" id="KW-0472">Membrane</keyword>
<gene>
    <name evidence="2" type="ORF">VI33_03025</name>
</gene>
<dbReference type="Proteomes" id="UP000066549">
    <property type="component" value="Chromosome"/>
</dbReference>
<keyword evidence="1" id="KW-1133">Transmembrane helix</keyword>
<accession>A0A0H4IXL4</accession>
<proteinExistence type="predicted"/>
<reference evidence="2 3" key="1">
    <citation type="submission" date="2015-03" db="EMBL/GenBank/DDBJ databases">
        <title>Comparative analysis of the OM43 clade including a novel species from Red Sea uncovers genomic and metabolic diversity among marine methylotrophs.</title>
        <authorList>
            <person name="Jimenez-Infante F."/>
            <person name="Ngugi D.K."/>
            <person name="Vinu M."/>
            <person name="Alam I."/>
            <person name="Kamau A."/>
            <person name="Blom J."/>
            <person name="Bajic V.B."/>
            <person name="Stingl U."/>
        </authorList>
    </citation>
    <scope>NUCLEOTIDE SEQUENCE [LARGE SCALE GENOMIC DNA]</scope>
    <source>
        <strain evidence="2 3">MBRSH7</strain>
    </source>
</reference>
<sequence length="60" mass="7396">MDYVYQLIALIFFFFIFKHSWDGYKEFKVANDVRKSEIKRMWLLFLVISFIFVYILLSDS</sequence>
<keyword evidence="1" id="KW-0812">Transmembrane</keyword>
<name>A0A0H4IXL4_9PROT</name>
<evidence type="ECO:0000256" key="1">
    <source>
        <dbReference type="SAM" id="Phobius"/>
    </source>
</evidence>
<feature type="transmembrane region" description="Helical" evidence="1">
    <location>
        <begin position="6"/>
        <end position="21"/>
    </location>
</feature>
<evidence type="ECO:0000313" key="3">
    <source>
        <dbReference type="Proteomes" id="UP000066549"/>
    </source>
</evidence>
<feature type="transmembrane region" description="Helical" evidence="1">
    <location>
        <begin position="41"/>
        <end position="57"/>
    </location>
</feature>
<keyword evidence="3" id="KW-1185">Reference proteome</keyword>
<organism evidence="2 3">
    <name type="scientific">Methylophilales bacterium MBRS-H7</name>
    <dbReference type="NCBI Taxonomy" id="1623450"/>
    <lineage>
        <taxon>Bacteria</taxon>
        <taxon>Pseudomonadati</taxon>
        <taxon>Pseudomonadota</taxon>
        <taxon>Betaproteobacteria</taxon>
        <taxon>Nitrosomonadales</taxon>
        <taxon>OM43 clade</taxon>
    </lineage>
</organism>